<dbReference type="EMBL" id="KB206969">
    <property type="protein sequence ID" value="ELP86408.1"/>
    <property type="molecule type" value="Genomic_DNA"/>
</dbReference>
<dbReference type="RefSeq" id="XP_004185754.1">
    <property type="nucleotide sequence ID" value="XM_004185706.1"/>
</dbReference>
<dbReference type="SMART" id="SM00184">
    <property type="entry name" value="RING"/>
    <property type="match status" value="1"/>
</dbReference>
<dbReference type="SUPFAM" id="SSF49879">
    <property type="entry name" value="SMAD/FHA domain"/>
    <property type="match status" value="1"/>
</dbReference>
<dbReference type="PANTHER" id="PTHR16079">
    <property type="entry name" value="UBIQUITIN LIGASE PROTEIN CHFR"/>
    <property type="match status" value="1"/>
</dbReference>
<dbReference type="CDD" id="cd00060">
    <property type="entry name" value="FHA"/>
    <property type="match status" value="1"/>
</dbReference>
<accession>A0A0A1U1D4</accession>
<keyword evidence="8" id="KW-1185">Reference proteome</keyword>
<evidence type="ECO:0000256" key="1">
    <source>
        <dbReference type="ARBA" id="ARBA00022723"/>
    </source>
</evidence>
<dbReference type="OrthoDB" id="6105938at2759"/>
<dbReference type="SMART" id="SM00240">
    <property type="entry name" value="FHA"/>
    <property type="match status" value="1"/>
</dbReference>
<dbReference type="Gene3D" id="3.30.40.10">
    <property type="entry name" value="Zinc/RING finger domain, C3HC4 (zinc finger)"/>
    <property type="match status" value="1"/>
</dbReference>
<feature type="domain" description="RING-type" evidence="6">
    <location>
        <begin position="213"/>
        <end position="253"/>
    </location>
</feature>
<feature type="domain" description="FHA" evidence="5">
    <location>
        <begin position="74"/>
        <end position="126"/>
    </location>
</feature>
<keyword evidence="2 4" id="KW-0863">Zinc-finger</keyword>
<sequence length="390" mass="44492">MESTKYNKLGDRSLGAKRVEVKGKKVVKDPTKKTDQVNDWLMKKECDCYAHLVKMDRDSKSNAPTLIHLYKKNTVLGRSSQCDVVFDSLIHPMSISRTHAKLEITEEGIVIRDSSTNGVFVNNEKVNFRILKDGDIITLAGGKGIQNGKHFEQPNSPFKFQYVVLKKGKRPSALLENTSELLTSTSETCLDTVSEEYYSMNLRADTVKGNCTCSMCKKLFVVPITLNCGHTFCYTCDLQHAMRNGNKYECPICFERANIRCRSIVIESVVQNLLKSEGKMEGVLFEERQKFARMYLLNTDTIYGDISVKKLPYGMKKWTPEQTIEVNNLMKKVSGIERENWFVALGITKYDLIRTSPEEVITVLDNLNIEYFEEDDEKTKLALVFAYINN</sequence>
<dbReference type="GO" id="GO:0006511">
    <property type="term" value="P:ubiquitin-dependent protein catabolic process"/>
    <property type="evidence" value="ECO:0007669"/>
    <property type="project" value="TreeGrafter"/>
</dbReference>
<dbReference type="Gene3D" id="2.60.200.20">
    <property type="match status" value="1"/>
</dbReference>
<protein>
    <recommendedName>
        <fullName evidence="9">FHA domain containing protein</fullName>
    </recommendedName>
</protein>
<evidence type="ECO:0000259" key="5">
    <source>
        <dbReference type="PROSITE" id="PS50006"/>
    </source>
</evidence>
<dbReference type="GO" id="GO:0016567">
    <property type="term" value="P:protein ubiquitination"/>
    <property type="evidence" value="ECO:0007669"/>
    <property type="project" value="TreeGrafter"/>
</dbReference>
<dbReference type="AlphaFoldDB" id="A0A0A1U1D4"/>
<dbReference type="GeneID" id="14885412"/>
<evidence type="ECO:0000259" key="6">
    <source>
        <dbReference type="PROSITE" id="PS50089"/>
    </source>
</evidence>
<reference evidence="7 8" key="1">
    <citation type="submission" date="2012-10" db="EMBL/GenBank/DDBJ databases">
        <authorList>
            <person name="Zafar N."/>
            <person name="Inman J."/>
            <person name="Hall N."/>
            <person name="Lorenzi H."/>
            <person name="Caler E."/>
        </authorList>
    </citation>
    <scope>NUCLEOTIDE SEQUENCE [LARGE SCALE GENOMIC DNA]</scope>
    <source>
        <strain evidence="7 8">IP1</strain>
    </source>
</reference>
<evidence type="ECO:0000313" key="7">
    <source>
        <dbReference type="EMBL" id="ELP86408.1"/>
    </source>
</evidence>
<evidence type="ECO:0000313" key="8">
    <source>
        <dbReference type="Proteomes" id="UP000014680"/>
    </source>
</evidence>
<proteinExistence type="predicted"/>
<dbReference type="GO" id="GO:0005634">
    <property type="term" value="C:nucleus"/>
    <property type="evidence" value="ECO:0007669"/>
    <property type="project" value="TreeGrafter"/>
</dbReference>
<dbReference type="InterPro" id="IPR001841">
    <property type="entry name" value="Znf_RING"/>
</dbReference>
<evidence type="ECO:0000256" key="4">
    <source>
        <dbReference type="PROSITE-ProRule" id="PRU00175"/>
    </source>
</evidence>
<keyword evidence="3" id="KW-0862">Zinc</keyword>
<dbReference type="KEGG" id="eiv:EIN_030890"/>
<dbReference type="InterPro" id="IPR000253">
    <property type="entry name" value="FHA_dom"/>
</dbReference>
<dbReference type="PROSITE" id="PS50089">
    <property type="entry name" value="ZF_RING_2"/>
    <property type="match status" value="1"/>
</dbReference>
<dbReference type="OMA" id="QKARIRT"/>
<dbReference type="Pfam" id="PF00498">
    <property type="entry name" value="FHA"/>
    <property type="match status" value="1"/>
</dbReference>
<evidence type="ECO:0008006" key="9">
    <source>
        <dbReference type="Google" id="ProtNLM"/>
    </source>
</evidence>
<dbReference type="InterPro" id="IPR052256">
    <property type="entry name" value="E3_ubiquitin-ligase_CHFR"/>
</dbReference>
<name>A0A0A1U1D4_ENTIV</name>
<dbReference type="InterPro" id="IPR013083">
    <property type="entry name" value="Znf_RING/FYVE/PHD"/>
</dbReference>
<dbReference type="SUPFAM" id="SSF57850">
    <property type="entry name" value="RING/U-box"/>
    <property type="match status" value="1"/>
</dbReference>
<dbReference type="PANTHER" id="PTHR16079:SF4">
    <property type="entry name" value="E3 UBIQUITIN-PROTEIN LIGASE CHFR"/>
    <property type="match status" value="1"/>
</dbReference>
<dbReference type="Pfam" id="PF13445">
    <property type="entry name" value="zf-RING_UBOX"/>
    <property type="match status" value="1"/>
</dbReference>
<evidence type="ECO:0000256" key="3">
    <source>
        <dbReference type="ARBA" id="ARBA00022833"/>
    </source>
</evidence>
<gene>
    <name evidence="7" type="ORF">EIN_030890</name>
</gene>
<dbReference type="PROSITE" id="PS50006">
    <property type="entry name" value="FHA_DOMAIN"/>
    <property type="match status" value="1"/>
</dbReference>
<dbReference type="VEuPathDB" id="AmoebaDB:EIN_030890"/>
<dbReference type="GO" id="GO:0004842">
    <property type="term" value="F:ubiquitin-protein transferase activity"/>
    <property type="evidence" value="ECO:0007669"/>
    <property type="project" value="TreeGrafter"/>
</dbReference>
<dbReference type="GO" id="GO:0008270">
    <property type="term" value="F:zinc ion binding"/>
    <property type="evidence" value="ECO:0007669"/>
    <property type="project" value="UniProtKB-KW"/>
</dbReference>
<keyword evidence="1" id="KW-0479">Metal-binding</keyword>
<dbReference type="Proteomes" id="UP000014680">
    <property type="component" value="Unassembled WGS sequence"/>
</dbReference>
<organism evidence="7 8">
    <name type="scientific">Entamoeba invadens IP1</name>
    <dbReference type="NCBI Taxonomy" id="370355"/>
    <lineage>
        <taxon>Eukaryota</taxon>
        <taxon>Amoebozoa</taxon>
        <taxon>Evosea</taxon>
        <taxon>Archamoebae</taxon>
        <taxon>Mastigamoebida</taxon>
        <taxon>Entamoebidae</taxon>
        <taxon>Entamoeba</taxon>
    </lineage>
</organism>
<dbReference type="InterPro" id="IPR008984">
    <property type="entry name" value="SMAD_FHA_dom_sf"/>
</dbReference>
<evidence type="ECO:0000256" key="2">
    <source>
        <dbReference type="ARBA" id="ARBA00022771"/>
    </source>
</evidence>
<dbReference type="InterPro" id="IPR027370">
    <property type="entry name" value="Znf-RING_euk"/>
</dbReference>